<dbReference type="STRING" id="632518.Calow_0810"/>
<evidence type="ECO:0000313" key="3">
    <source>
        <dbReference type="Proteomes" id="UP000006889"/>
    </source>
</evidence>
<dbReference type="HOGENOM" id="CLU_120937_0_0_9"/>
<reference key="1">
    <citation type="submission" date="2010-09" db="EMBL/GenBank/DDBJ databases">
        <title>Complete sequence of Caldicellulosiruptor owensensis OL.</title>
        <authorList>
            <consortium name="US DOE Joint Genome Institute"/>
            <person name="Lucas S."/>
            <person name="Copeland A."/>
            <person name="Lapidus A."/>
            <person name="Cheng J.-F."/>
            <person name="Bruce D."/>
            <person name="Goodwin L."/>
            <person name="Pitluck S."/>
            <person name="Davenport K."/>
            <person name="Detter J.C."/>
            <person name="Han C."/>
            <person name="Tapia R."/>
            <person name="Land M."/>
            <person name="Hauser L."/>
            <person name="Chang Y.-J."/>
            <person name="Jeffries C."/>
            <person name="Kyrpides N."/>
            <person name="Ivanova N."/>
            <person name="Mikhailova N."/>
            <person name="Blumer-Schuette S.E."/>
            <person name="Kelly R.M."/>
            <person name="Woyke T."/>
        </authorList>
    </citation>
    <scope>NUCLEOTIDE SEQUENCE</scope>
    <source>
        <strain>OL</strain>
    </source>
</reference>
<gene>
    <name evidence="2" type="ordered locus">Calow_0810</name>
</gene>
<accession>E4Q604</accession>
<dbReference type="OrthoDB" id="1624259at2"/>
<sequence>MQSLHNNIYKTARKNAGLTQMQAAELLNVSVRSLADYETGKTIPPDDVVIAMIEVYKAPWLAYSHLQKSTLIGNKYLPEIDLSDLPKAVLRLKKEIADVEKLDSEIVNIACDGKIDKHEQTAWGKIVKEIREAISAAYSVIFSREGA</sequence>
<name>E4Q604_CALOW</name>
<dbReference type="Gene3D" id="1.10.260.40">
    <property type="entry name" value="lambda repressor-like DNA-binding domains"/>
    <property type="match status" value="1"/>
</dbReference>
<dbReference type="eggNOG" id="COG1813">
    <property type="taxonomic scope" value="Bacteria"/>
</dbReference>
<dbReference type="PROSITE" id="PS50943">
    <property type="entry name" value="HTH_CROC1"/>
    <property type="match status" value="1"/>
</dbReference>
<reference evidence="2 3" key="2">
    <citation type="journal article" date="2011" name="J. Bacteriol.">
        <title>Complete genome sequences for the anaerobic, extremely thermophilic plant biomass-degrading bacteria Caldicellulosiruptor hydrothermalis, Caldicellulosiruptor kristjanssonii, Caldicellulosiruptor kronotskyensis, Caldicellulosiruptor owensenis, and Caldicellulosiruptor lactoaceticus.</title>
        <authorList>
            <person name="Blumer-Schuette S.E."/>
            <person name="Ozdemir I."/>
            <person name="Mistry D."/>
            <person name="Lucas S."/>
            <person name="Lapidus A."/>
            <person name="Cheng J.F."/>
            <person name="Goodwin L.A."/>
            <person name="Pitluck S."/>
            <person name="Land M.L."/>
            <person name="Hauser L.J."/>
            <person name="Woyke T."/>
            <person name="Mikhailova N."/>
            <person name="Pati A."/>
            <person name="Kyrpides N.C."/>
            <person name="Ivanova N."/>
            <person name="Detter J.C."/>
            <person name="Walston-Davenport K."/>
            <person name="Han S."/>
            <person name="Adams M.W."/>
            <person name="Kelly R.M."/>
        </authorList>
    </citation>
    <scope>NUCLEOTIDE SEQUENCE [LARGE SCALE GENOMIC DNA]</scope>
    <source>
        <strain evidence="3">ATCC 700167 / DSM 13100 / OL</strain>
    </source>
</reference>
<dbReference type="Proteomes" id="UP000006889">
    <property type="component" value="Chromosome"/>
</dbReference>
<evidence type="ECO:0000259" key="1">
    <source>
        <dbReference type="PROSITE" id="PS50943"/>
    </source>
</evidence>
<dbReference type="InterPro" id="IPR010982">
    <property type="entry name" value="Lambda_DNA-bd_dom_sf"/>
</dbReference>
<protein>
    <submittedName>
        <fullName evidence="2">Helix-turn-helix domain protein</fullName>
    </submittedName>
</protein>
<dbReference type="CDD" id="cd00093">
    <property type="entry name" value="HTH_XRE"/>
    <property type="match status" value="1"/>
</dbReference>
<dbReference type="SMART" id="SM00530">
    <property type="entry name" value="HTH_XRE"/>
    <property type="match status" value="1"/>
</dbReference>
<dbReference type="RefSeq" id="WP_013411771.1">
    <property type="nucleotide sequence ID" value="NC_014657.1"/>
</dbReference>
<keyword evidence="3" id="KW-1185">Reference proteome</keyword>
<feature type="domain" description="HTH cro/C1-type" evidence="1">
    <location>
        <begin position="10"/>
        <end position="63"/>
    </location>
</feature>
<proteinExistence type="predicted"/>
<dbReference type="GO" id="GO:0003677">
    <property type="term" value="F:DNA binding"/>
    <property type="evidence" value="ECO:0007669"/>
    <property type="project" value="InterPro"/>
</dbReference>
<dbReference type="KEGG" id="cow:Calow_0810"/>
<organism evidence="2 3">
    <name type="scientific">Caldicellulosiruptor owensensis (strain ATCC 700167 / DSM 13100 / OL)</name>
    <dbReference type="NCBI Taxonomy" id="632518"/>
    <lineage>
        <taxon>Bacteria</taxon>
        <taxon>Bacillati</taxon>
        <taxon>Bacillota</taxon>
        <taxon>Bacillota incertae sedis</taxon>
        <taxon>Caldicellulosiruptorales</taxon>
        <taxon>Caldicellulosiruptoraceae</taxon>
        <taxon>Caldicellulosiruptor</taxon>
    </lineage>
</organism>
<dbReference type="AlphaFoldDB" id="E4Q604"/>
<dbReference type="EMBL" id="CP002216">
    <property type="protein sequence ID" value="ADQ04378.1"/>
    <property type="molecule type" value="Genomic_DNA"/>
</dbReference>
<evidence type="ECO:0000313" key="2">
    <source>
        <dbReference type="EMBL" id="ADQ04378.1"/>
    </source>
</evidence>
<dbReference type="InterPro" id="IPR001387">
    <property type="entry name" value="Cro/C1-type_HTH"/>
</dbReference>
<dbReference type="SUPFAM" id="SSF47413">
    <property type="entry name" value="lambda repressor-like DNA-binding domains"/>
    <property type="match status" value="1"/>
</dbReference>
<dbReference type="Pfam" id="PF13560">
    <property type="entry name" value="HTH_31"/>
    <property type="match status" value="1"/>
</dbReference>